<keyword evidence="1 8" id="KW-0645">Protease</keyword>
<dbReference type="GO" id="GO:0046872">
    <property type="term" value="F:metal ion binding"/>
    <property type="evidence" value="ECO:0007669"/>
    <property type="project" value="UniProtKB-KW"/>
</dbReference>
<feature type="signal peptide" evidence="6">
    <location>
        <begin position="1"/>
        <end position="20"/>
    </location>
</feature>
<dbReference type="Gene3D" id="3.40.390.10">
    <property type="entry name" value="Collagenase (Catalytic Domain)"/>
    <property type="match status" value="1"/>
</dbReference>
<dbReference type="AlphaFoldDB" id="V5HB54"/>
<dbReference type="InterPro" id="IPR024079">
    <property type="entry name" value="MetalloPept_cat_dom_sf"/>
</dbReference>
<feature type="domain" description="Peptidase M12B" evidence="7">
    <location>
        <begin position="163"/>
        <end position="384"/>
    </location>
</feature>
<keyword evidence="5" id="KW-0479">Metal-binding</keyword>
<evidence type="ECO:0000313" key="8">
    <source>
        <dbReference type="EMBL" id="JAB70378.1"/>
    </source>
</evidence>
<keyword evidence="2" id="KW-0378">Hydrolase</keyword>
<dbReference type="Pfam" id="PF13688">
    <property type="entry name" value="Reprolysin_5"/>
    <property type="match status" value="1"/>
</dbReference>
<feature type="active site" evidence="5">
    <location>
        <position position="319"/>
    </location>
</feature>
<dbReference type="PROSITE" id="PS50215">
    <property type="entry name" value="ADAM_MEPRO"/>
    <property type="match status" value="1"/>
</dbReference>
<feature type="binding site" evidence="5">
    <location>
        <position position="328"/>
    </location>
    <ligand>
        <name>Zn(2+)</name>
        <dbReference type="ChEBI" id="CHEBI:29105"/>
        <note>catalytic</note>
    </ligand>
</feature>
<dbReference type="GO" id="GO:0006509">
    <property type="term" value="P:membrane protein ectodomain proteolysis"/>
    <property type="evidence" value="ECO:0007669"/>
    <property type="project" value="TreeGrafter"/>
</dbReference>
<dbReference type="InterPro" id="IPR001590">
    <property type="entry name" value="Peptidase_M12B"/>
</dbReference>
<evidence type="ECO:0000256" key="1">
    <source>
        <dbReference type="ARBA" id="ARBA00022670"/>
    </source>
</evidence>
<dbReference type="PANTHER" id="PTHR11905">
    <property type="entry name" value="ADAM A DISINTEGRIN AND METALLOPROTEASE DOMAIN"/>
    <property type="match status" value="1"/>
</dbReference>
<dbReference type="EMBL" id="GANP01014090">
    <property type="protein sequence ID" value="JAB70378.1"/>
    <property type="molecule type" value="mRNA"/>
</dbReference>
<evidence type="ECO:0000256" key="5">
    <source>
        <dbReference type="PROSITE-ProRule" id="PRU00276"/>
    </source>
</evidence>
<evidence type="ECO:0000256" key="6">
    <source>
        <dbReference type="SAM" id="SignalP"/>
    </source>
</evidence>
<evidence type="ECO:0000256" key="3">
    <source>
        <dbReference type="ARBA" id="ARBA00022833"/>
    </source>
</evidence>
<comment type="caution">
    <text evidence="5">Lacks conserved residue(s) required for the propagation of feature annotation.</text>
</comment>
<dbReference type="SUPFAM" id="SSF55486">
    <property type="entry name" value="Metalloproteases ('zincins'), catalytic domain"/>
    <property type="match status" value="1"/>
</dbReference>
<evidence type="ECO:0000256" key="2">
    <source>
        <dbReference type="ARBA" id="ARBA00022801"/>
    </source>
</evidence>
<feature type="chain" id="PRO_5004734796" evidence="6">
    <location>
        <begin position="21"/>
        <end position="528"/>
    </location>
</feature>
<protein>
    <submittedName>
        <fullName evidence="8">Putative tick metalloprotease</fullName>
    </submittedName>
</protein>
<feature type="binding site" evidence="5">
    <location>
        <position position="322"/>
    </location>
    <ligand>
        <name>Zn(2+)</name>
        <dbReference type="ChEBI" id="CHEBI:29105"/>
        <note>catalytic</note>
    </ligand>
</feature>
<accession>V5HB54</accession>
<reference evidence="8" key="1">
    <citation type="journal article" date="2015" name="Sci. Rep.">
        <title>Tissue- and time-dependent transcription in Ixodes ricinus salivary glands and midguts when blood feeding on the vertebrate host.</title>
        <authorList>
            <person name="Kotsyfakis M."/>
            <person name="Schwarz A."/>
            <person name="Erhart J."/>
            <person name="Ribeiro J.M."/>
        </authorList>
    </citation>
    <scope>NUCLEOTIDE SEQUENCE</scope>
    <source>
        <tissue evidence="8">Salivary gland and midgut</tissue>
    </source>
</reference>
<proteinExistence type="evidence at transcript level"/>
<organism evidence="8">
    <name type="scientific">Ixodes ricinus</name>
    <name type="common">Common tick</name>
    <name type="synonym">Acarus ricinus</name>
    <dbReference type="NCBI Taxonomy" id="34613"/>
    <lineage>
        <taxon>Eukaryota</taxon>
        <taxon>Metazoa</taxon>
        <taxon>Ecdysozoa</taxon>
        <taxon>Arthropoda</taxon>
        <taxon>Chelicerata</taxon>
        <taxon>Arachnida</taxon>
        <taxon>Acari</taxon>
        <taxon>Parasitiformes</taxon>
        <taxon>Ixodida</taxon>
        <taxon>Ixodoidea</taxon>
        <taxon>Ixodidae</taxon>
        <taxon>Ixodinae</taxon>
        <taxon>Ixodes</taxon>
    </lineage>
</organism>
<keyword evidence="4 8" id="KW-0482">Metalloprotease</keyword>
<name>V5HB54_IXORI</name>
<evidence type="ECO:0000259" key="7">
    <source>
        <dbReference type="PROSITE" id="PS50215"/>
    </source>
</evidence>
<dbReference type="PANTHER" id="PTHR11905:SF159">
    <property type="entry name" value="ADAM METALLOPROTEASE"/>
    <property type="match status" value="1"/>
</dbReference>
<sequence>MLPVFKCAFFSGLLLRMVNSAPFREHVVYPRLLDERGLDVEKILYIEDDIILRLKKNSVLAERFIFSETVNGTREDTTMDGKKLEANMYHDRIRMASVKVEVKNGIAEVVGILSDTLRIAPLRISARSEDGLIAHKIYQVDHRADDSNTFKADLKRNDSESVFKAELRIVVDFDYRSHFEDEEEMILYLAICVQLVNIRYEDTKEPMVQFLLIRVEIDDNSVPYTISGKDVYCPSCPSKLYAEADRTLESAKWIFGHSKEQDITVLVTSLDLVDNFHGQILNSVMGLAETGGLCSESERVAVVEDVPHTYSMTRIITHELAHTLGATHDGDETELGPDGTPLNNCSKSDGYIMAPYTIGSNRGQFSNCSLQQIREFVNKLGEDCKNVNSVNKRYDANATVLPGINMNSTNYCGLKHPNFCNITVKEDLMKQCILECCPGGRVKCYYDEALRENTCTGARDINMSPNYCPFKCCARESFKCFTEIALDGMSCGEEMMCFRGKCIPRCDPFKEKESSTSPAAEEKSFKSM</sequence>
<feature type="binding site" evidence="5">
    <location>
        <position position="318"/>
    </location>
    <ligand>
        <name>Zn(2+)</name>
        <dbReference type="ChEBI" id="CHEBI:29105"/>
        <note>catalytic</note>
    </ligand>
</feature>
<evidence type="ECO:0000256" key="4">
    <source>
        <dbReference type="ARBA" id="ARBA00023049"/>
    </source>
</evidence>
<keyword evidence="6" id="KW-0732">Signal</keyword>
<dbReference type="GO" id="GO:0004222">
    <property type="term" value="F:metalloendopeptidase activity"/>
    <property type="evidence" value="ECO:0007669"/>
    <property type="project" value="InterPro"/>
</dbReference>
<keyword evidence="3 5" id="KW-0862">Zinc</keyword>